<organism evidence="6 7">
    <name type="scientific">Alcaligenes faecalis</name>
    <dbReference type="NCBI Taxonomy" id="511"/>
    <lineage>
        <taxon>Bacteria</taxon>
        <taxon>Pseudomonadati</taxon>
        <taxon>Pseudomonadota</taxon>
        <taxon>Betaproteobacteria</taxon>
        <taxon>Burkholderiales</taxon>
        <taxon>Alcaligenaceae</taxon>
        <taxon>Alcaligenes</taxon>
    </lineage>
</organism>
<dbReference type="InterPro" id="IPR036271">
    <property type="entry name" value="Tet_transcr_reg_TetR-rel_C_sf"/>
</dbReference>
<keyword evidence="2 4" id="KW-0238">DNA-binding</keyword>
<dbReference type="Proteomes" id="UP000245216">
    <property type="component" value="Unassembled WGS sequence"/>
</dbReference>
<dbReference type="GO" id="GO:0003677">
    <property type="term" value="F:DNA binding"/>
    <property type="evidence" value="ECO:0007669"/>
    <property type="project" value="UniProtKB-UniRule"/>
</dbReference>
<dbReference type="PANTHER" id="PTHR47506">
    <property type="entry name" value="TRANSCRIPTIONAL REGULATORY PROTEIN"/>
    <property type="match status" value="1"/>
</dbReference>
<dbReference type="InterPro" id="IPR001647">
    <property type="entry name" value="HTH_TetR"/>
</dbReference>
<dbReference type="STRING" id="511.UZ73_02490"/>
<dbReference type="Gene3D" id="1.10.10.60">
    <property type="entry name" value="Homeodomain-like"/>
    <property type="match status" value="1"/>
</dbReference>
<comment type="caution">
    <text evidence="6">The sequence shown here is derived from an EMBL/GenBank/DDBJ whole genome shotgun (WGS) entry which is preliminary data.</text>
</comment>
<dbReference type="PROSITE" id="PS50977">
    <property type="entry name" value="HTH_TETR_2"/>
    <property type="match status" value="1"/>
</dbReference>
<name>A0A2U2BNQ7_ALCFA</name>
<evidence type="ECO:0000313" key="7">
    <source>
        <dbReference type="Proteomes" id="UP000245216"/>
    </source>
</evidence>
<dbReference type="AlphaFoldDB" id="A0A2U2BNQ7"/>
<reference evidence="6 7" key="1">
    <citation type="submission" date="2018-05" db="EMBL/GenBank/DDBJ databases">
        <title>Genome Sequence of an Efficient Indole-Degrading Bacterium, Alcaligenes sp.YBY.</title>
        <authorList>
            <person name="Yang B."/>
        </authorList>
    </citation>
    <scope>NUCLEOTIDE SEQUENCE [LARGE SCALE GENOMIC DNA]</scope>
    <source>
        <strain evidence="6 7">YBY</strain>
    </source>
</reference>
<evidence type="ECO:0000256" key="3">
    <source>
        <dbReference type="ARBA" id="ARBA00023163"/>
    </source>
</evidence>
<evidence type="ECO:0000256" key="4">
    <source>
        <dbReference type="PROSITE-ProRule" id="PRU00335"/>
    </source>
</evidence>
<dbReference type="EMBL" id="QEXO01000001">
    <property type="protein sequence ID" value="PWE15642.1"/>
    <property type="molecule type" value="Genomic_DNA"/>
</dbReference>
<dbReference type="PRINTS" id="PR00455">
    <property type="entry name" value="HTHTETR"/>
</dbReference>
<dbReference type="SUPFAM" id="SSF48498">
    <property type="entry name" value="Tetracyclin repressor-like, C-terminal domain"/>
    <property type="match status" value="1"/>
</dbReference>
<accession>A0A2U2BNQ7</accession>
<evidence type="ECO:0000313" key="6">
    <source>
        <dbReference type="EMBL" id="PWE15642.1"/>
    </source>
</evidence>
<dbReference type="PANTHER" id="PTHR47506:SF7">
    <property type="entry name" value="TRANSCRIPTIONAL REGULATORY PROTEIN"/>
    <property type="match status" value="1"/>
</dbReference>
<evidence type="ECO:0000256" key="2">
    <source>
        <dbReference type="ARBA" id="ARBA00023125"/>
    </source>
</evidence>
<dbReference type="InterPro" id="IPR009057">
    <property type="entry name" value="Homeodomain-like_sf"/>
</dbReference>
<feature type="DNA-binding region" description="H-T-H motif" evidence="4">
    <location>
        <begin position="33"/>
        <end position="52"/>
    </location>
</feature>
<proteinExistence type="predicted"/>
<sequence>MGRVSREQAERNRERVLETACRLFRKHGVEGVSIGDIMTEAGLTAGAFYKQFASKEALIDEASRFAFTQSSESWERINQRHEEDAVQGFQALMRRYFKHRPQTQSCPILAFSSLASSLPADAQTTAIYSEGVERLFEQFRSVAVQACAEQSEEQIMLLFAAMLGTGMISRAVGDTAFTQGMQAAVLAALPGSESDQHD</sequence>
<keyword evidence="1" id="KW-0805">Transcription regulation</keyword>
<dbReference type="RefSeq" id="WP_109088341.1">
    <property type="nucleotide sequence ID" value="NZ_QEXO01000001.1"/>
</dbReference>
<gene>
    <name evidence="6" type="ORF">DF183_02610</name>
</gene>
<evidence type="ECO:0000256" key="1">
    <source>
        <dbReference type="ARBA" id="ARBA00023015"/>
    </source>
</evidence>
<protein>
    <submittedName>
        <fullName evidence="6">TetR family transcriptional regulator</fullName>
    </submittedName>
</protein>
<dbReference type="SUPFAM" id="SSF46689">
    <property type="entry name" value="Homeodomain-like"/>
    <property type="match status" value="1"/>
</dbReference>
<dbReference type="Gene3D" id="1.10.357.10">
    <property type="entry name" value="Tetracycline Repressor, domain 2"/>
    <property type="match status" value="1"/>
</dbReference>
<reference evidence="6 7" key="2">
    <citation type="submission" date="2018-05" db="EMBL/GenBank/DDBJ databases">
        <authorList>
            <person name="Lanie J.A."/>
            <person name="Ng W.-L."/>
            <person name="Kazmierczak K.M."/>
            <person name="Andrzejewski T.M."/>
            <person name="Davidsen T.M."/>
            <person name="Wayne K.J."/>
            <person name="Tettelin H."/>
            <person name="Glass J.I."/>
            <person name="Rusch D."/>
            <person name="Podicherti R."/>
            <person name="Tsui H.-C.T."/>
            <person name="Winkler M.E."/>
        </authorList>
    </citation>
    <scope>NUCLEOTIDE SEQUENCE [LARGE SCALE GENOMIC DNA]</scope>
    <source>
        <strain evidence="6 7">YBY</strain>
    </source>
</reference>
<evidence type="ECO:0000259" key="5">
    <source>
        <dbReference type="PROSITE" id="PS50977"/>
    </source>
</evidence>
<dbReference type="Pfam" id="PF00440">
    <property type="entry name" value="TetR_N"/>
    <property type="match status" value="1"/>
</dbReference>
<feature type="domain" description="HTH tetR-type" evidence="5">
    <location>
        <begin position="10"/>
        <end position="70"/>
    </location>
</feature>
<keyword evidence="3" id="KW-0804">Transcription</keyword>